<evidence type="ECO:0000259" key="7">
    <source>
        <dbReference type="PROSITE" id="PS50927"/>
    </source>
</evidence>
<dbReference type="GO" id="GO:0004674">
    <property type="term" value="F:protein serine/threonine kinase activity"/>
    <property type="evidence" value="ECO:0007669"/>
    <property type="project" value="UniProtKB-EC"/>
</dbReference>
<dbReference type="OrthoDB" id="678662at2759"/>
<dbReference type="PROSITE" id="PS50927">
    <property type="entry name" value="BULB_LECTIN"/>
    <property type="match status" value="1"/>
</dbReference>
<proteinExistence type="predicted"/>
<dbReference type="Pfam" id="PF01453">
    <property type="entry name" value="B_lectin"/>
    <property type="match status" value="1"/>
</dbReference>
<dbReference type="Gene3D" id="2.90.10.10">
    <property type="entry name" value="Bulb-type lectin domain"/>
    <property type="match status" value="1"/>
</dbReference>
<name>A0A6G1DN52_9ORYZ</name>
<dbReference type="AlphaFoldDB" id="A0A6G1DN52"/>
<feature type="signal peptide" evidence="6">
    <location>
        <begin position="1"/>
        <end position="20"/>
    </location>
</feature>
<dbReference type="GO" id="GO:0016020">
    <property type="term" value="C:membrane"/>
    <property type="evidence" value="ECO:0007669"/>
    <property type="project" value="UniProtKB-SubCell"/>
</dbReference>
<comment type="catalytic activity">
    <reaction evidence="4">
        <text>L-threonyl-[protein] + ATP = O-phospho-L-threonyl-[protein] + ADP + H(+)</text>
        <dbReference type="Rhea" id="RHEA:46608"/>
        <dbReference type="Rhea" id="RHEA-COMP:11060"/>
        <dbReference type="Rhea" id="RHEA-COMP:11605"/>
        <dbReference type="ChEBI" id="CHEBI:15378"/>
        <dbReference type="ChEBI" id="CHEBI:30013"/>
        <dbReference type="ChEBI" id="CHEBI:30616"/>
        <dbReference type="ChEBI" id="CHEBI:61977"/>
        <dbReference type="ChEBI" id="CHEBI:456216"/>
        <dbReference type="EC" id="2.7.11.1"/>
    </reaction>
</comment>
<evidence type="ECO:0000256" key="2">
    <source>
        <dbReference type="ARBA" id="ARBA00012513"/>
    </source>
</evidence>
<organism evidence="8 9">
    <name type="scientific">Oryza meyeriana var. granulata</name>
    <dbReference type="NCBI Taxonomy" id="110450"/>
    <lineage>
        <taxon>Eukaryota</taxon>
        <taxon>Viridiplantae</taxon>
        <taxon>Streptophyta</taxon>
        <taxon>Embryophyta</taxon>
        <taxon>Tracheophyta</taxon>
        <taxon>Spermatophyta</taxon>
        <taxon>Magnoliopsida</taxon>
        <taxon>Liliopsida</taxon>
        <taxon>Poales</taxon>
        <taxon>Poaceae</taxon>
        <taxon>BOP clade</taxon>
        <taxon>Oryzoideae</taxon>
        <taxon>Oryzeae</taxon>
        <taxon>Oryzinae</taxon>
        <taxon>Oryza</taxon>
        <taxon>Oryza meyeriana</taxon>
    </lineage>
</organism>
<dbReference type="InterPro" id="IPR001480">
    <property type="entry name" value="Bulb-type_lectin_dom"/>
</dbReference>
<dbReference type="PANTHER" id="PTHR32444">
    <property type="entry name" value="BULB-TYPE LECTIN DOMAIN-CONTAINING PROTEIN"/>
    <property type="match status" value="1"/>
</dbReference>
<dbReference type="SUPFAM" id="SSF51110">
    <property type="entry name" value="alpha-D-mannose-specific plant lectins"/>
    <property type="match status" value="1"/>
</dbReference>
<evidence type="ECO:0000256" key="1">
    <source>
        <dbReference type="ARBA" id="ARBA00004479"/>
    </source>
</evidence>
<comment type="subcellular location">
    <subcellularLocation>
        <location evidence="1">Membrane</location>
        <topology evidence="1">Single-pass type I membrane protein</topology>
    </subcellularLocation>
</comment>
<keyword evidence="9" id="KW-1185">Reference proteome</keyword>
<dbReference type="InterPro" id="IPR036426">
    <property type="entry name" value="Bulb-type_lectin_dom_sf"/>
</dbReference>
<keyword evidence="3" id="KW-0675">Receptor</keyword>
<keyword evidence="6" id="KW-0732">Signal</keyword>
<dbReference type="Proteomes" id="UP000479710">
    <property type="component" value="Unassembled WGS sequence"/>
</dbReference>
<dbReference type="EMBL" id="SPHZ02000006">
    <property type="protein sequence ID" value="KAF0913866.1"/>
    <property type="molecule type" value="Genomic_DNA"/>
</dbReference>
<comment type="caution">
    <text evidence="8">The sequence shown here is derived from an EMBL/GenBank/DDBJ whole genome shotgun (WGS) entry which is preliminary data.</text>
</comment>
<reference evidence="8 9" key="1">
    <citation type="submission" date="2019-11" db="EMBL/GenBank/DDBJ databases">
        <title>Whole genome sequence of Oryza granulata.</title>
        <authorList>
            <person name="Li W."/>
        </authorList>
    </citation>
    <scope>NUCLEOTIDE SEQUENCE [LARGE SCALE GENOMIC DNA]</scope>
    <source>
        <strain evidence="9">cv. Menghai</strain>
        <tissue evidence="8">Leaf</tissue>
    </source>
</reference>
<gene>
    <name evidence="8" type="ORF">E2562_024941</name>
</gene>
<protein>
    <recommendedName>
        <fullName evidence="2">non-specific serine/threonine protein kinase</fullName>
        <ecNumber evidence="2">2.7.11.1</ecNumber>
    </recommendedName>
</protein>
<evidence type="ECO:0000256" key="4">
    <source>
        <dbReference type="ARBA" id="ARBA00047899"/>
    </source>
</evidence>
<feature type="chain" id="PRO_5026290371" description="non-specific serine/threonine protein kinase" evidence="6">
    <location>
        <begin position="21"/>
        <end position="152"/>
    </location>
</feature>
<accession>A0A6G1DN52</accession>
<dbReference type="GO" id="GO:0051707">
    <property type="term" value="P:response to other organism"/>
    <property type="evidence" value="ECO:0007669"/>
    <property type="project" value="UniProtKB-ARBA"/>
</dbReference>
<evidence type="ECO:0000313" key="8">
    <source>
        <dbReference type="EMBL" id="KAF0913866.1"/>
    </source>
</evidence>
<sequence>MAILLIVFTALLSLHTPAGSATTTDTISPGQQLGSDDKLVSKNGRYALGFFETGSESYSQNTTTTSSWYLGIWFNTVPKLTPAWVANRDSPSFDYPTDTFFPGAKLGLDKVTGLNRRLVSWKNSISPATGMFCEELDPSGANQLVQEYDLHP</sequence>
<comment type="catalytic activity">
    <reaction evidence="5">
        <text>L-seryl-[protein] + ATP = O-phospho-L-seryl-[protein] + ADP + H(+)</text>
        <dbReference type="Rhea" id="RHEA:17989"/>
        <dbReference type="Rhea" id="RHEA-COMP:9863"/>
        <dbReference type="Rhea" id="RHEA-COMP:11604"/>
        <dbReference type="ChEBI" id="CHEBI:15378"/>
        <dbReference type="ChEBI" id="CHEBI:29999"/>
        <dbReference type="ChEBI" id="CHEBI:30616"/>
        <dbReference type="ChEBI" id="CHEBI:83421"/>
        <dbReference type="ChEBI" id="CHEBI:456216"/>
        <dbReference type="EC" id="2.7.11.1"/>
    </reaction>
</comment>
<evidence type="ECO:0000256" key="5">
    <source>
        <dbReference type="ARBA" id="ARBA00048679"/>
    </source>
</evidence>
<dbReference type="PANTHER" id="PTHR32444:SF240">
    <property type="entry name" value="BULB-TYPE LECTIN DOMAIN-CONTAINING PROTEIN"/>
    <property type="match status" value="1"/>
</dbReference>
<feature type="domain" description="Bulb-type lectin" evidence="7">
    <location>
        <begin position="24"/>
        <end position="152"/>
    </location>
</feature>
<evidence type="ECO:0000256" key="3">
    <source>
        <dbReference type="ARBA" id="ARBA00023170"/>
    </source>
</evidence>
<evidence type="ECO:0000313" key="9">
    <source>
        <dbReference type="Proteomes" id="UP000479710"/>
    </source>
</evidence>
<dbReference type="EC" id="2.7.11.1" evidence="2"/>
<evidence type="ECO:0000256" key="6">
    <source>
        <dbReference type="SAM" id="SignalP"/>
    </source>
</evidence>